<keyword evidence="2" id="KW-1185">Reference proteome</keyword>
<proteinExistence type="predicted"/>
<protein>
    <submittedName>
        <fullName evidence="1">Uncharacterized protein</fullName>
    </submittedName>
</protein>
<gene>
    <name evidence="1" type="ORF">Acr_29g0004890</name>
</gene>
<accession>A0A7J0HDX2</accession>
<dbReference type="EMBL" id="BJWL01000029">
    <property type="protein sequence ID" value="GFZ21327.1"/>
    <property type="molecule type" value="Genomic_DNA"/>
</dbReference>
<evidence type="ECO:0000313" key="1">
    <source>
        <dbReference type="EMBL" id="GFZ21327.1"/>
    </source>
</evidence>
<comment type="caution">
    <text evidence="1">The sequence shown here is derived from an EMBL/GenBank/DDBJ whole genome shotgun (WGS) entry which is preliminary data.</text>
</comment>
<sequence length="48" mass="5569">MGFPFVTKQNMPIVFQTPTPKRLRANYMKGAKCIRRRPQNEADEDGTE</sequence>
<organism evidence="1 2">
    <name type="scientific">Actinidia rufa</name>
    <dbReference type="NCBI Taxonomy" id="165716"/>
    <lineage>
        <taxon>Eukaryota</taxon>
        <taxon>Viridiplantae</taxon>
        <taxon>Streptophyta</taxon>
        <taxon>Embryophyta</taxon>
        <taxon>Tracheophyta</taxon>
        <taxon>Spermatophyta</taxon>
        <taxon>Magnoliopsida</taxon>
        <taxon>eudicotyledons</taxon>
        <taxon>Gunneridae</taxon>
        <taxon>Pentapetalae</taxon>
        <taxon>asterids</taxon>
        <taxon>Ericales</taxon>
        <taxon>Actinidiaceae</taxon>
        <taxon>Actinidia</taxon>
    </lineage>
</organism>
<reference evidence="1 2" key="1">
    <citation type="submission" date="2019-07" db="EMBL/GenBank/DDBJ databases">
        <title>De Novo Assembly of kiwifruit Actinidia rufa.</title>
        <authorList>
            <person name="Sugita-Konishi S."/>
            <person name="Sato K."/>
            <person name="Mori E."/>
            <person name="Abe Y."/>
            <person name="Kisaki G."/>
            <person name="Hamano K."/>
            <person name="Suezawa K."/>
            <person name="Otani M."/>
            <person name="Fukuda T."/>
            <person name="Manabe T."/>
            <person name="Gomi K."/>
            <person name="Tabuchi M."/>
            <person name="Akimitsu K."/>
            <person name="Kataoka I."/>
        </authorList>
    </citation>
    <scope>NUCLEOTIDE SEQUENCE [LARGE SCALE GENOMIC DNA]</scope>
    <source>
        <strain evidence="2">cv. Fuchu</strain>
    </source>
</reference>
<dbReference type="Proteomes" id="UP000585474">
    <property type="component" value="Unassembled WGS sequence"/>
</dbReference>
<evidence type="ECO:0000313" key="2">
    <source>
        <dbReference type="Proteomes" id="UP000585474"/>
    </source>
</evidence>
<name>A0A7J0HDX2_9ERIC</name>
<dbReference type="AlphaFoldDB" id="A0A7J0HDX2"/>